<evidence type="ECO:0000256" key="4">
    <source>
        <dbReference type="NCBIfam" id="TIGR02018"/>
    </source>
</evidence>
<dbReference type="InterPro" id="IPR000524">
    <property type="entry name" value="Tscrpt_reg_HTH_GntR"/>
</dbReference>
<dbReference type="PANTHER" id="PTHR44846">
    <property type="entry name" value="MANNOSYL-D-GLYCERATE TRANSPORT/METABOLISM SYSTEM REPRESSOR MNGR-RELATED"/>
    <property type="match status" value="1"/>
</dbReference>
<dbReference type="CDD" id="cd07377">
    <property type="entry name" value="WHTH_GntR"/>
    <property type="match status" value="1"/>
</dbReference>
<dbReference type="InterPro" id="IPR036388">
    <property type="entry name" value="WH-like_DNA-bd_sf"/>
</dbReference>
<sequence length="238" mass="26276">MNNSVPQLAPYAQVKQHLKGELARGRYPPGALMPSEAELVGQFGVSRMTVNRALRELQTEGLVDRVQGVGTFAAQLHRVASTLTIHDLHDEIAQRGHVHTPVVHIARKEKAPAALAERLGIEAGSSVFHTLIVHHENGVAIQCEDRYVNPSCAPDYLSVDFTQTTPTHYLLEVAPYWKAQYSIESALPSVDEARLLGIRRSEPCLVVVRRTERRDAAITIARLVHPGSRYLLEGSFAP</sequence>
<dbReference type="PROSITE" id="PS50949">
    <property type="entry name" value="HTH_GNTR"/>
    <property type="match status" value="1"/>
</dbReference>
<dbReference type="InterPro" id="IPR028978">
    <property type="entry name" value="Chorismate_lyase_/UTRA_dom_sf"/>
</dbReference>
<feature type="domain" description="HTH gntR-type" evidence="5">
    <location>
        <begin position="8"/>
        <end position="76"/>
    </location>
</feature>
<dbReference type="SUPFAM" id="SSF64288">
    <property type="entry name" value="Chorismate lyase-like"/>
    <property type="match status" value="1"/>
</dbReference>
<dbReference type="PRINTS" id="PR00035">
    <property type="entry name" value="HTHGNTR"/>
</dbReference>
<dbReference type="EMBL" id="JABRWJ010000007">
    <property type="protein sequence ID" value="NRF70183.1"/>
    <property type="molecule type" value="Genomic_DNA"/>
</dbReference>
<name>A0ABX2ENN3_9BURK</name>
<evidence type="ECO:0000256" key="3">
    <source>
        <dbReference type="ARBA" id="ARBA00023163"/>
    </source>
</evidence>
<evidence type="ECO:0000313" key="6">
    <source>
        <dbReference type="EMBL" id="NRF70183.1"/>
    </source>
</evidence>
<keyword evidence="1" id="KW-0805">Transcription regulation</keyword>
<evidence type="ECO:0000313" key="7">
    <source>
        <dbReference type="Proteomes" id="UP000737171"/>
    </source>
</evidence>
<dbReference type="Gene3D" id="1.10.10.10">
    <property type="entry name" value="Winged helix-like DNA-binding domain superfamily/Winged helix DNA-binding domain"/>
    <property type="match status" value="1"/>
</dbReference>
<evidence type="ECO:0000256" key="2">
    <source>
        <dbReference type="ARBA" id="ARBA00023125"/>
    </source>
</evidence>
<dbReference type="NCBIfam" id="TIGR02018">
    <property type="entry name" value="his_ut_repres"/>
    <property type="match status" value="1"/>
</dbReference>
<comment type="caution">
    <text evidence="6">The sequence shown here is derived from an EMBL/GenBank/DDBJ whole genome shotgun (WGS) entry which is preliminary data.</text>
</comment>
<evidence type="ECO:0000259" key="5">
    <source>
        <dbReference type="PROSITE" id="PS50949"/>
    </source>
</evidence>
<dbReference type="SMART" id="SM00866">
    <property type="entry name" value="UTRA"/>
    <property type="match status" value="1"/>
</dbReference>
<dbReference type="Pfam" id="PF00392">
    <property type="entry name" value="GntR"/>
    <property type="match status" value="1"/>
</dbReference>
<dbReference type="Proteomes" id="UP000737171">
    <property type="component" value="Unassembled WGS sequence"/>
</dbReference>
<gene>
    <name evidence="6" type="primary">hutC</name>
    <name evidence="6" type="ORF">HLB44_24555</name>
</gene>
<keyword evidence="7" id="KW-1185">Reference proteome</keyword>
<keyword evidence="3" id="KW-0804">Transcription</keyword>
<dbReference type="InterPro" id="IPR011663">
    <property type="entry name" value="UTRA"/>
</dbReference>
<dbReference type="RefSeq" id="WP_173128551.1">
    <property type="nucleotide sequence ID" value="NZ_JABRWJ010000007.1"/>
</dbReference>
<dbReference type="Gene3D" id="3.40.1410.10">
    <property type="entry name" value="Chorismate lyase-like"/>
    <property type="match status" value="1"/>
</dbReference>
<protein>
    <recommendedName>
        <fullName evidence="4">Histidine utilization repressor</fullName>
    </recommendedName>
</protein>
<accession>A0ABX2ENN3</accession>
<reference evidence="6 7" key="1">
    <citation type="submission" date="2020-05" db="EMBL/GenBank/DDBJ databases">
        <title>Aquincola sp. isolate from soil.</title>
        <authorList>
            <person name="Han J."/>
            <person name="Kim D.-U."/>
        </authorList>
    </citation>
    <scope>NUCLEOTIDE SEQUENCE [LARGE SCALE GENOMIC DNA]</scope>
    <source>
        <strain evidence="6 7">S2</strain>
    </source>
</reference>
<dbReference type="SMART" id="SM00345">
    <property type="entry name" value="HTH_GNTR"/>
    <property type="match status" value="1"/>
</dbReference>
<proteinExistence type="predicted"/>
<keyword evidence="2" id="KW-0238">DNA-binding</keyword>
<dbReference type="InterPro" id="IPR036390">
    <property type="entry name" value="WH_DNA-bd_sf"/>
</dbReference>
<dbReference type="InterPro" id="IPR050679">
    <property type="entry name" value="Bact_HTH_transcr_reg"/>
</dbReference>
<dbReference type="Pfam" id="PF07702">
    <property type="entry name" value="UTRA"/>
    <property type="match status" value="1"/>
</dbReference>
<dbReference type="PANTHER" id="PTHR44846:SF16">
    <property type="entry name" value="TRANSCRIPTIONAL REGULATOR PHNF-RELATED"/>
    <property type="match status" value="1"/>
</dbReference>
<evidence type="ECO:0000256" key="1">
    <source>
        <dbReference type="ARBA" id="ARBA00023015"/>
    </source>
</evidence>
<dbReference type="InterPro" id="IPR010248">
    <property type="entry name" value="His_ut_repres"/>
</dbReference>
<dbReference type="SUPFAM" id="SSF46785">
    <property type="entry name" value="Winged helix' DNA-binding domain"/>
    <property type="match status" value="1"/>
</dbReference>
<organism evidence="6 7">
    <name type="scientific">Pseudaquabacterium terrae</name>
    <dbReference type="NCBI Taxonomy" id="2732868"/>
    <lineage>
        <taxon>Bacteria</taxon>
        <taxon>Pseudomonadati</taxon>
        <taxon>Pseudomonadota</taxon>
        <taxon>Betaproteobacteria</taxon>
        <taxon>Burkholderiales</taxon>
        <taxon>Sphaerotilaceae</taxon>
        <taxon>Pseudaquabacterium</taxon>
    </lineage>
</organism>